<evidence type="ECO:0000256" key="6">
    <source>
        <dbReference type="ARBA" id="ARBA00022801"/>
    </source>
</evidence>
<dbReference type="OrthoDB" id="3237269at2759"/>
<evidence type="ECO:0000256" key="5">
    <source>
        <dbReference type="ARBA" id="ARBA00022729"/>
    </source>
</evidence>
<evidence type="ECO:0000313" key="25">
    <source>
        <dbReference type="Proteomes" id="UP000014760"/>
    </source>
</evidence>
<keyword evidence="10 17" id="KW-0326">Glycosidase</keyword>
<dbReference type="FunFam" id="2.60.40.1760:FF:000002">
    <property type="entry name" value="neutral alpha-glucosidase AB isoform X1"/>
    <property type="match status" value="1"/>
</dbReference>
<comment type="similarity">
    <text evidence="4 17">Belongs to the glycosyl hydrolase 31 family.</text>
</comment>
<protein>
    <recommendedName>
        <fullName evidence="15">Neutral alpha-glucosidase AB</fullName>
        <ecNumber evidence="14">3.2.1.207</ecNumber>
    </recommendedName>
    <alternativeName>
        <fullName evidence="16">Alpha-glucosidase 2</fullName>
    </alternativeName>
    <alternativeName>
        <fullName evidence="11">Glucosidase II subunit alpha</fullName>
    </alternativeName>
</protein>
<dbReference type="CDD" id="cd06603">
    <property type="entry name" value="GH31_GANC_GANAB_alpha"/>
    <property type="match status" value="1"/>
</dbReference>
<dbReference type="FunCoup" id="R7UK70">
    <property type="interactions" value="1751"/>
</dbReference>
<evidence type="ECO:0000256" key="16">
    <source>
        <dbReference type="ARBA" id="ARBA00080367"/>
    </source>
</evidence>
<reference evidence="23 25" key="2">
    <citation type="journal article" date="2013" name="Nature">
        <title>Insights into bilaterian evolution from three spiralian genomes.</title>
        <authorList>
            <person name="Simakov O."/>
            <person name="Marletaz F."/>
            <person name="Cho S.J."/>
            <person name="Edsinger-Gonzales E."/>
            <person name="Havlak P."/>
            <person name="Hellsten U."/>
            <person name="Kuo D.H."/>
            <person name="Larsson T."/>
            <person name="Lv J."/>
            <person name="Arendt D."/>
            <person name="Savage R."/>
            <person name="Osoegawa K."/>
            <person name="de Jong P."/>
            <person name="Grimwood J."/>
            <person name="Chapman J.A."/>
            <person name="Shapiro H."/>
            <person name="Aerts A."/>
            <person name="Otillar R.P."/>
            <person name="Terry A.Y."/>
            <person name="Boore J.L."/>
            <person name="Grigoriev I.V."/>
            <person name="Lindberg D.R."/>
            <person name="Seaver E.C."/>
            <person name="Weisblat D.A."/>
            <person name="Putnam N.H."/>
            <person name="Rokhsar D.S."/>
        </authorList>
    </citation>
    <scope>NUCLEOTIDE SEQUENCE</scope>
    <source>
        <strain evidence="23 25">I ESC-2004</strain>
    </source>
</reference>
<evidence type="ECO:0000256" key="14">
    <source>
        <dbReference type="ARBA" id="ARBA00067008"/>
    </source>
</evidence>
<evidence type="ECO:0000256" key="12">
    <source>
        <dbReference type="ARBA" id="ARBA00050632"/>
    </source>
</evidence>
<dbReference type="GO" id="GO:0005794">
    <property type="term" value="C:Golgi apparatus"/>
    <property type="evidence" value="ECO:0007669"/>
    <property type="project" value="UniProtKB-SubCell"/>
</dbReference>
<evidence type="ECO:0000256" key="8">
    <source>
        <dbReference type="ARBA" id="ARBA00023034"/>
    </source>
</evidence>
<comment type="pathway">
    <text evidence="3">Glycan metabolism; N-glycan metabolism.</text>
</comment>
<evidence type="ECO:0000256" key="9">
    <source>
        <dbReference type="ARBA" id="ARBA00023180"/>
    </source>
</evidence>
<proteinExistence type="inferred from homology"/>
<gene>
    <name evidence="23" type="ORF">CAPTEDRAFT_178821</name>
</gene>
<evidence type="ECO:0000256" key="11">
    <source>
        <dbReference type="ARBA" id="ARBA00042895"/>
    </source>
</evidence>
<feature type="domain" description="Glycoside hydrolase family 31 N-terminal" evidence="21">
    <location>
        <begin position="73"/>
        <end position="307"/>
    </location>
</feature>
<dbReference type="InterPro" id="IPR025887">
    <property type="entry name" value="Glyco_hydro_31_N_dom"/>
</dbReference>
<evidence type="ECO:0000313" key="23">
    <source>
        <dbReference type="EMBL" id="ELU04203.1"/>
    </source>
</evidence>
<comment type="catalytic activity">
    <reaction evidence="12">
        <text>N(4)-(alpha-D-Glc-(1-&gt;3)-alpha-D-Man-(1-&gt;2)-alpha-D-Man-(1-&gt;2)-alpha-D-Man-(1-&gt;3)-[alpha-D-Man-(1-&gt;2)-alpha-D-Man-(1-&gt;3)-[alpha-D-Man-(1-&gt;2)-alpha-D-Man-(1-&gt;6)]-alpha-D-Man-(1-&gt;6)]-beta-D-Man-(1-&gt;4)-beta-D-GlcNAc-(1-&gt;4)-beta-D-GlcNAc)-L-asparaginyl-[protein] + H2O = N(4)-(alpha-D-Man-(1-&gt;2)-alpha-D-Man-(1-&gt;2)-alpha-D-Man-(1-&gt;3)-[alpha-D-Man-(1-&gt;2)-alpha-D-Man-(1-&gt;3)-[alpha-D-Man-(1-&gt;2)-alpha-D-Man-(1-&gt;6)]-alpha-D-Man-(1-&gt;6)]-beta-D-Man-(1-&gt;4)-beta-D-GlcNAc-(1-&gt;4)-beta-D-GlcNAc)-L-asparaginyl-[protein] (N-glucan mannose isomer 9A1,2,3B1,2,3) + beta-D-glucose</text>
        <dbReference type="Rhea" id="RHEA:56000"/>
        <dbReference type="Rhea" id="RHEA-COMP:14356"/>
        <dbReference type="Rhea" id="RHEA-COMP:14357"/>
        <dbReference type="ChEBI" id="CHEBI:15377"/>
        <dbReference type="ChEBI" id="CHEBI:15903"/>
        <dbReference type="ChEBI" id="CHEBI:59080"/>
        <dbReference type="ChEBI" id="CHEBI:139493"/>
        <dbReference type="EC" id="3.2.1.207"/>
    </reaction>
</comment>
<dbReference type="SUPFAM" id="SSF51445">
    <property type="entry name" value="(Trans)glycosidases"/>
    <property type="match status" value="1"/>
</dbReference>
<dbReference type="GO" id="GO:0033919">
    <property type="term" value="F:glucan 1,3-alpha-glucosidase activity"/>
    <property type="evidence" value="ECO:0007669"/>
    <property type="project" value="UniProtKB-ARBA"/>
</dbReference>
<dbReference type="GO" id="GO:0005783">
    <property type="term" value="C:endoplasmic reticulum"/>
    <property type="evidence" value="ECO:0007669"/>
    <property type="project" value="UniProtKB-SubCell"/>
</dbReference>
<dbReference type="InterPro" id="IPR000322">
    <property type="entry name" value="Glyco_hydro_31_TIM"/>
</dbReference>
<dbReference type="EMBL" id="KB302576">
    <property type="protein sequence ID" value="ELU04203.1"/>
    <property type="molecule type" value="Genomic_DNA"/>
</dbReference>
<dbReference type="FunFam" id="3.20.20.80:FF:000039">
    <property type="entry name" value="Glucosidase, alpha neutral C"/>
    <property type="match status" value="1"/>
</dbReference>
<comment type="subcellular location">
    <subcellularLocation>
        <location evidence="1">Endoplasmic reticulum</location>
    </subcellularLocation>
    <subcellularLocation>
        <location evidence="2">Golgi apparatus</location>
    </subcellularLocation>
</comment>
<dbReference type="FunFam" id="3.20.20.80:FF:000046">
    <property type="entry name" value="Glucosidase alpha, neutral C"/>
    <property type="match status" value="1"/>
</dbReference>
<dbReference type="STRING" id="283909.R7UK70"/>
<dbReference type="SUPFAM" id="SSF74650">
    <property type="entry name" value="Galactose mutarotase-like"/>
    <property type="match status" value="1"/>
</dbReference>
<evidence type="ECO:0000259" key="21">
    <source>
        <dbReference type="Pfam" id="PF13802"/>
    </source>
</evidence>
<feature type="region of interest" description="Disordered" evidence="18">
    <location>
        <begin position="171"/>
        <end position="208"/>
    </location>
</feature>
<evidence type="ECO:0000256" key="15">
    <source>
        <dbReference type="ARBA" id="ARBA00069533"/>
    </source>
</evidence>
<dbReference type="FunFam" id="2.60.40.1180:FF:000023">
    <property type="entry name" value="neutral alpha-glucosidase AB isoform X2"/>
    <property type="match status" value="1"/>
</dbReference>
<dbReference type="CDD" id="cd14752">
    <property type="entry name" value="GH31_N"/>
    <property type="match status" value="1"/>
</dbReference>
<feature type="domain" description="Glycoside hydrolase family 31 TIM barrel" evidence="20">
    <location>
        <begin position="369"/>
        <end position="696"/>
    </location>
</feature>
<feature type="compositionally biased region" description="Acidic residues" evidence="18">
    <location>
        <begin position="175"/>
        <end position="186"/>
    </location>
</feature>
<evidence type="ECO:0000256" key="18">
    <source>
        <dbReference type="SAM" id="MobiDB-lite"/>
    </source>
</evidence>
<keyword evidence="9" id="KW-0325">Glycoprotein</keyword>
<dbReference type="SUPFAM" id="SSF51011">
    <property type="entry name" value="Glycosyl hydrolase domain"/>
    <property type="match status" value="1"/>
</dbReference>
<organism evidence="23">
    <name type="scientific">Capitella teleta</name>
    <name type="common">Polychaete worm</name>
    <dbReference type="NCBI Taxonomy" id="283909"/>
    <lineage>
        <taxon>Eukaryota</taxon>
        <taxon>Metazoa</taxon>
        <taxon>Spiralia</taxon>
        <taxon>Lophotrochozoa</taxon>
        <taxon>Annelida</taxon>
        <taxon>Polychaeta</taxon>
        <taxon>Sedentaria</taxon>
        <taxon>Scolecida</taxon>
        <taxon>Capitellidae</taxon>
        <taxon>Capitella</taxon>
    </lineage>
</organism>
<evidence type="ECO:0000256" key="1">
    <source>
        <dbReference type="ARBA" id="ARBA00004240"/>
    </source>
</evidence>
<comment type="catalytic activity">
    <reaction evidence="13">
        <text>N(4)-(alpha-D-Glc-(1-&gt;3)-alpha-D-Glc-(1-&gt;3)-alpha-D-Man-(1-&gt;2)-alpha-D-Man-(1-&gt;2)-alpha-D-Man-(1-&gt;3)-[alpha-D-Man-(1-&gt;2)-alpha-D-Man-(1-&gt;3)-[alpha-D-Man-(1-&gt;2)-alpha-D-Man-(1-&gt;6)]-alpha-D-Man-(1-&gt;6)]-beta-D-Man-(1-&gt;4)-beta-D-GlcNAc-(1-&gt;4)-beta-D-GlcNAc)-L-asparaginyl-[protein] + H2O = N(4)-(alpha-D-Glc-(1-&gt;3)-alpha-D-Man-(1-&gt;2)-alpha-D-Man-(1-&gt;2)-alpha-D-Man-(1-&gt;3)-[alpha-D-Man-(1-&gt;2)-alpha-D-Man-(1-&gt;3)-[alpha-D-Man-(1-&gt;2)-alpha-D-Man-(1-&gt;6)]-alpha-D-Man-(1-&gt;6)]-beta-D-Man-(1-&gt;4)-beta-D-GlcNAc-(1-&gt;4)-beta-D-GlcNAc)-L-asparaginyl-[protein] + beta-D-glucose</text>
        <dbReference type="Rhea" id="RHEA:55996"/>
        <dbReference type="Rhea" id="RHEA-COMP:14355"/>
        <dbReference type="Rhea" id="RHEA-COMP:14357"/>
        <dbReference type="ChEBI" id="CHEBI:15377"/>
        <dbReference type="ChEBI" id="CHEBI:15903"/>
        <dbReference type="ChEBI" id="CHEBI:59080"/>
        <dbReference type="ChEBI" id="CHEBI:59082"/>
        <dbReference type="EC" id="3.2.1.207"/>
    </reaction>
</comment>
<evidence type="ECO:0000256" key="10">
    <source>
        <dbReference type="ARBA" id="ARBA00023295"/>
    </source>
</evidence>
<keyword evidence="8" id="KW-0333">Golgi apparatus</keyword>
<dbReference type="Gene3D" id="3.20.20.80">
    <property type="entry name" value="Glycosidases"/>
    <property type="match status" value="1"/>
</dbReference>
<dbReference type="HOGENOM" id="CLU_000631_7_0_1"/>
<evidence type="ECO:0000256" key="2">
    <source>
        <dbReference type="ARBA" id="ARBA00004555"/>
    </source>
</evidence>
<dbReference type="GO" id="GO:0006491">
    <property type="term" value="P:N-glycan processing"/>
    <property type="evidence" value="ECO:0007669"/>
    <property type="project" value="TreeGrafter"/>
</dbReference>
<sequence length="932" mass="106369">MWLLLVLCGSLTVCSAVDRNNFKTCDQSGFCKRHRDMATGASPYVVLLDQLTLDHSKATVPLMNKVTKVQLKLEIWSLKNNMARMRVTEMEPIKQRYEPPVGDVLIGEPAQDSLEKLQLDGAKAVFGFGSNKLRIQAEPFLIEVSTDDVPVMSINHRGLFKFEHYRLKNEGKAEEEAEEGNEEGNGEEGKAEEENKEQPEEEEEEPGMWEETFKTHTDRKPHGPSSVGFDIAFPGFEFVYGIPEHADSVALKSTANTEPYRLFNLDVFEYELNNPMALYGSIPVMLAHNEERTVGMFFLNAAEMWVDIHSNKADKSTFSKLMEFVHGDQDIPQVDTHWIAESGVIDVFLMMGPTAKDVFQQYSSLTGSTPLPPLFSLAYHQCRWNYNDEKDVAQIDENFDAHDMPMDVIWLDIEHTDGKRYFTWDSVKFPHPAEMIANISAKGRKMVTIIDPHIKRDTNYHIHQEAQAQSLYVRDRDGNEYDGWCWPGSSSYLDFLDPKVREFWASKYQPDQYEGSTHDLFTWNDMNEPSVFNGPEITMHKDAKHYGGWEHRDIHNIYGMYQQRATVEGQLRRDPQQRPFVLTRAFFAGTQRYGAVWTGDNTAEWGHLKMSIPMLLSLNLVGITFSGADVGGFFKNPDAELMTRWYQAGAYQPFFRAHAHIETKRREPWLLPDENRDVIRDSLRARYRLLPYWYTLFHAAEAGGSPAMRPLWVEFPKDKSTFGTEDQYLVGPGLLVHPVTDAGATGVSVYLPGTDDVWYDMDTSQRFHGAQTVYVAVKLNKARSRFLIPVFRRGGCIIPQRDRIRRSSSLTYHDPFTLVVALDKHNSAKGDLYSDDYNSFKYQAGAYIHRQFTFEHNKLTSKNLNPAGSFSTPAWIEKIIVIGVKSSPKAVYASVEGTGQSSLEFKYDDTTQMLIIRKPGMGVNKDFDITLS</sequence>
<dbReference type="InterPro" id="IPR011013">
    <property type="entry name" value="Gal_mutarotase_sf_dom"/>
</dbReference>
<evidence type="ECO:0000256" key="13">
    <source>
        <dbReference type="ARBA" id="ARBA00052396"/>
    </source>
</evidence>
<dbReference type="InterPro" id="IPR013780">
    <property type="entry name" value="Glyco_hydro_b"/>
</dbReference>
<evidence type="ECO:0000259" key="22">
    <source>
        <dbReference type="Pfam" id="PF21365"/>
    </source>
</evidence>
<evidence type="ECO:0000256" key="7">
    <source>
        <dbReference type="ARBA" id="ARBA00022824"/>
    </source>
</evidence>
<dbReference type="PANTHER" id="PTHR22762:SF54">
    <property type="entry name" value="BCDNA.GH04962"/>
    <property type="match status" value="1"/>
</dbReference>
<feature type="compositionally biased region" description="Basic and acidic residues" evidence="18">
    <location>
        <begin position="187"/>
        <end position="198"/>
    </location>
</feature>
<dbReference type="AlphaFoldDB" id="R7UK70"/>
<dbReference type="Proteomes" id="UP000014760">
    <property type="component" value="Unassembled WGS sequence"/>
</dbReference>
<accession>R7UK70</accession>
<evidence type="ECO:0000259" key="20">
    <source>
        <dbReference type="Pfam" id="PF01055"/>
    </source>
</evidence>
<keyword evidence="25" id="KW-1185">Reference proteome</keyword>
<evidence type="ECO:0000256" key="4">
    <source>
        <dbReference type="ARBA" id="ARBA00007806"/>
    </source>
</evidence>
<dbReference type="EMBL" id="AMQN01008250">
    <property type="status" value="NOT_ANNOTATED_CDS"/>
    <property type="molecule type" value="Genomic_DNA"/>
</dbReference>
<dbReference type="InterPro" id="IPR048395">
    <property type="entry name" value="Glyco_hydro_31_C"/>
</dbReference>
<dbReference type="GO" id="GO:0005975">
    <property type="term" value="P:carbohydrate metabolic process"/>
    <property type="evidence" value="ECO:0007669"/>
    <property type="project" value="InterPro"/>
</dbReference>
<keyword evidence="7" id="KW-0256">Endoplasmic reticulum</keyword>
<evidence type="ECO:0000256" key="17">
    <source>
        <dbReference type="RuleBase" id="RU361185"/>
    </source>
</evidence>
<dbReference type="EC" id="3.2.1.207" evidence="14"/>
<reference evidence="24" key="3">
    <citation type="submission" date="2015-06" db="UniProtKB">
        <authorList>
            <consortium name="EnsemblMetazoa"/>
        </authorList>
    </citation>
    <scope>IDENTIFICATION</scope>
</reference>
<feature type="chain" id="PRO_5010979162" description="Neutral alpha-glucosidase AB" evidence="19">
    <location>
        <begin position="17"/>
        <end position="932"/>
    </location>
</feature>
<keyword evidence="5 19" id="KW-0732">Signal</keyword>
<evidence type="ECO:0000256" key="19">
    <source>
        <dbReference type="SAM" id="SignalP"/>
    </source>
</evidence>
<name>R7UK70_CAPTE</name>
<dbReference type="Gene3D" id="2.60.40.1760">
    <property type="entry name" value="glycosyl hydrolase (family 31)"/>
    <property type="match status" value="1"/>
</dbReference>
<feature type="domain" description="Glycosyl hydrolase family 31 C-terminal" evidence="22">
    <location>
        <begin position="704"/>
        <end position="798"/>
    </location>
</feature>
<dbReference type="Pfam" id="PF13802">
    <property type="entry name" value="Gal_mutarotas_2"/>
    <property type="match status" value="1"/>
</dbReference>
<dbReference type="Pfam" id="PF21365">
    <property type="entry name" value="Glyco_hydro_31_3rd"/>
    <property type="match status" value="1"/>
</dbReference>
<dbReference type="Gene3D" id="2.60.40.1180">
    <property type="entry name" value="Golgi alpha-mannosidase II"/>
    <property type="match status" value="2"/>
</dbReference>
<evidence type="ECO:0000256" key="3">
    <source>
        <dbReference type="ARBA" id="ARBA00004833"/>
    </source>
</evidence>
<dbReference type="OMA" id="TVHQPLW"/>
<feature type="signal peptide" evidence="19">
    <location>
        <begin position="1"/>
        <end position="16"/>
    </location>
</feature>
<dbReference type="GO" id="GO:0106407">
    <property type="term" value="F:Glc2Man9GlcNAc2 oligosaccharide glucosidase activity"/>
    <property type="evidence" value="ECO:0007669"/>
    <property type="project" value="UniProtKB-EC"/>
</dbReference>
<dbReference type="InterPro" id="IPR017853">
    <property type="entry name" value="GH"/>
</dbReference>
<dbReference type="Pfam" id="PF01055">
    <property type="entry name" value="Glyco_hydro_31_2nd"/>
    <property type="match status" value="1"/>
</dbReference>
<feature type="compositionally biased region" description="Acidic residues" evidence="18">
    <location>
        <begin position="199"/>
        <end position="208"/>
    </location>
</feature>
<dbReference type="EnsemblMetazoa" id="CapteT178821">
    <property type="protein sequence ID" value="CapteP178821"/>
    <property type="gene ID" value="CapteG178821"/>
</dbReference>
<reference evidence="25" key="1">
    <citation type="submission" date="2012-12" db="EMBL/GenBank/DDBJ databases">
        <authorList>
            <person name="Hellsten U."/>
            <person name="Grimwood J."/>
            <person name="Chapman J.A."/>
            <person name="Shapiro H."/>
            <person name="Aerts A."/>
            <person name="Otillar R.P."/>
            <person name="Terry A.Y."/>
            <person name="Boore J.L."/>
            <person name="Simakov O."/>
            <person name="Marletaz F."/>
            <person name="Cho S.-J."/>
            <person name="Edsinger-Gonzales E."/>
            <person name="Havlak P."/>
            <person name="Kuo D.-H."/>
            <person name="Larsson T."/>
            <person name="Lv J."/>
            <person name="Arendt D."/>
            <person name="Savage R."/>
            <person name="Osoegawa K."/>
            <person name="de Jong P."/>
            <person name="Lindberg D.R."/>
            <person name="Seaver E.C."/>
            <person name="Weisblat D.A."/>
            <person name="Putnam N.H."/>
            <person name="Grigoriev I.V."/>
            <person name="Rokhsar D.S."/>
        </authorList>
    </citation>
    <scope>NUCLEOTIDE SEQUENCE</scope>
    <source>
        <strain evidence="25">I ESC-2004</strain>
    </source>
</reference>
<dbReference type="PANTHER" id="PTHR22762">
    <property type="entry name" value="ALPHA-GLUCOSIDASE"/>
    <property type="match status" value="1"/>
</dbReference>
<evidence type="ECO:0000313" key="24">
    <source>
        <dbReference type="EnsemblMetazoa" id="CapteP178821"/>
    </source>
</evidence>
<keyword evidence="6 17" id="KW-0378">Hydrolase</keyword>
<dbReference type="GO" id="GO:0030246">
    <property type="term" value="F:carbohydrate binding"/>
    <property type="evidence" value="ECO:0007669"/>
    <property type="project" value="InterPro"/>
</dbReference>